<dbReference type="Proteomes" id="UP000194137">
    <property type="component" value="Chromosome"/>
</dbReference>
<dbReference type="STRING" id="1235591.CAK95_12105"/>
<reference evidence="3 4" key="1">
    <citation type="submission" date="2017-05" db="EMBL/GenBank/DDBJ databases">
        <title>Full genome sequence of Pseudorhodoplanes sinuspersici.</title>
        <authorList>
            <person name="Dastgheib S.M.M."/>
            <person name="Shavandi M."/>
            <person name="Tirandaz H."/>
        </authorList>
    </citation>
    <scope>NUCLEOTIDE SEQUENCE [LARGE SCALE GENOMIC DNA]</scope>
    <source>
        <strain evidence="3 4">RIPI110</strain>
    </source>
</reference>
<keyword evidence="1" id="KW-0472">Membrane</keyword>
<dbReference type="GO" id="GO:0000270">
    <property type="term" value="P:peptidoglycan metabolic process"/>
    <property type="evidence" value="ECO:0007669"/>
    <property type="project" value="TreeGrafter"/>
</dbReference>
<organism evidence="3 4">
    <name type="scientific">Pseudorhodoplanes sinuspersici</name>
    <dbReference type="NCBI Taxonomy" id="1235591"/>
    <lineage>
        <taxon>Bacteria</taxon>
        <taxon>Pseudomonadati</taxon>
        <taxon>Pseudomonadota</taxon>
        <taxon>Alphaproteobacteria</taxon>
        <taxon>Hyphomicrobiales</taxon>
        <taxon>Pseudorhodoplanes</taxon>
    </lineage>
</organism>
<dbReference type="PANTHER" id="PTHR30336:SF4">
    <property type="entry name" value="ENVELOPE BIOGENESIS FACTOR ELYC"/>
    <property type="match status" value="1"/>
</dbReference>
<keyword evidence="4" id="KW-1185">Reference proteome</keyword>
<sequence length="218" mass="24045">MSSARSQSQPSAKSSRWSRIVLRFARWCTAVILLLLFAVAGGFLWFLSGVPVSEIILSSRADGIVVLTGGASRIEDAIELLAKGNGQRLLISGVNPSTSEREITRLKPEHGNIITCCVDLDRTAVNTITNATETRRWAKNRGFKSLIVVTSNYHMPRAMAELSHQLPDISLVAFPVVSEQLKAGWSSGPTLRLLFVEYVKYMAAIARMRVPILDRMFA</sequence>
<dbReference type="OrthoDB" id="9812311at2"/>
<gene>
    <name evidence="3" type="ORF">CAK95_12105</name>
</gene>
<dbReference type="EMBL" id="CP021112">
    <property type="protein sequence ID" value="ARP99747.1"/>
    <property type="molecule type" value="Genomic_DNA"/>
</dbReference>
<evidence type="ECO:0000256" key="1">
    <source>
        <dbReference type="SAM" id="Phobius"/>
    </source>
</evidence>
<dbReference type="GO" id="GO:0043164">
    <property type="term" value="P:Gram-negative-bacterium-type cell wall biogenesis"/>
    <property type="evidence" value="ECO:0007669"/>
    <property type="project" value="TreeGrafter"/>
</dbReference>
<dbReference type="Gene3D" id="3.40.50.620">
    <property type="entry name" value="HUPs"/>
    <property type="match status" value="1"/>
</dbReference>
<dbReference type="KEGG" id="psin:CAK95_12105"/>
<keyword evidence="1" id="KW-1133">Transmembrane helix</keyword>
<dbReference type="GO" id="GO:0005886">
    <property type="term" value="C:plasma membrane"/>
    <property type="evidence" value="ECO:0007669"/>
    <property type="project" value="TreeGrafter"/>
</dbReference>
<dbReference type="Pfam" id="PF02698">
    <property type="entry name" value="DUF218"/>
    <property type="match status" value="1"/>
</dbReference>
<proteinExistence type="predicted"/>
<evidence type="ECO:0000313" key="4">
    <source>
        <dbReference type="Proteomes" id="UP000194137"/>
    </source>
</evidence>
<protein>
    <recommendedName>
        <fullName evidence="2">DUF218 domain-containing protein</fullName>
    </recommendedName>
</protein>
<feature type="domain" description="DUF218" evidence="2">
    <location>
        <begin position="62"/>
        <end position="180"/>
    </location>
</feature>
<evidence type="ECO:0000313" key="3">
    <source>
        <dbReference type="EMBL" id="ARP99747.1"/>
    </source>
</evidence>
<keyword evidence="1" id="KW-0812">Transmembrane</keyword>
<dbReference type="InterPro" id="IPR051599">
    <property type="entry name" value="Cell_Envelope_Assoc"/>
</dbReference>
<dbReference type="AlphaFoldDB" id="A0A1W6ZR64"/>
<dbReference type="PANTHER" id="PTHR30336">
    <property type="entry name" value="INNER MEMBRANE PROTEIN, PROBABLE PERMEASE"/>
    <property type="match status" value="1"/>
</dbReference>
<dbReference type="InterPro" id="IPR014729">
    <property type="entry name" value="Rossmann-like_a/b/a_fold"/>
</dbReference>
<name>A0A1W6ZR64_9HYPH</name>
<feature type="transmembrane region" description="Helical" evidence="1">
    <location>
        <begin position="20"/>
        <end position="47"/>
    </location>
</feature>
<accession>A0A1W6ZR64</accession>
<evidence type="ECO:0000259" key="2">
    <source>
        <dbReference type="Pfam" id="PF02698"/>
    </source>
</evidence>
<dbReference type="CDD" id="cd06259">
    <property type="entry name" value="YdcF-like"/>
    <property type="match status" value="1"/>
</dbReference>
<dbReference type="InterPro" id="IPR003848">
    <property type="entry name" value="DUF218"/>
</dbReference>